<dbReference type="AlphaFoldDB" id="A0ABC8RCH4"/>
<evidence type="ECO:0000259" key="1">
    <source>
        <dbReference type="Pfam" id="PF00646"/>
    </source>
</evidence>
<proteinExistence type="predicted"/>
<dbReference type="Pfam" id="PF00646">
    <property type="entry name" value="F-box"/>
    <property type="match status" value="1"/>
</dbReference>
<dbReference type="SUPFAM" id="SSF81383">
    <property type="entry name" value="F-box domain"/>
    <property type="match status" value="1"/>
</dbReference>
<evidence type="ECO:0000259" key="2">
    <source>
        <dbReference type="Pfam" id="PF03478"/>
    </source>
</evidence>
<keyword evidence="4" id="KW-1185">Reference proteome</keyword>
<dbReference type="PANTHER" id="PTHR44259">
    <property type="entry name" value="OS07G0183000 PROTEIN-RELATED"/>
    <property type="match status" value="1"/>
</dbReference>
<dbReference type="InterPro" id="IPR001810">
    <property type="entry name" value="F-box_dom"/>
</dbReference>
<dbReference type="Proteomes" id="UP001642360">
    <property type="component" value="Unassembled WGS sequence"/>
</dbReference>
<feature type="domain" description="F-box" evidence="1">
    <location>
        <begin position="12"/>
        <end position="46"/>
    </location>
</feature>
<evidence type="ECO:0000313" key="4">
    <source>
        <dbReference type="Proteomes" id="UP001642360"/>
    </source>
</evidence>
<evidence type="ECO:0008006" key="5">
    <source>
        <dbReference type="Google" id="ProtNLM"/>
    </source>
</evidence>
<organism evidence="3 4">
    <name type="scientific">Ilex paraguariensis</name>
    <name type="common">yerba mate</name>
    <dbReference type="NCBI Taxonomy" id="185542"/>
    <lineage>
        <taxon>Eukaryota</taxon>
        <taxon>Viridiplantae</taxon>
        <taxon>Streptophyta</taxon>
        <taxon>Embryophyta</taxon>
        <taxon>Tracheophyta</taxon>
        <taxon>Spermatophyta</taxon>
        <taxon>Magnoliopsida</taxon>
        <taxon>eudicotyledons</taxon>
        <taxon>Gunneridae</taxon>
        <taxon>Pentapetalae</taxon>
        <taxon>asterids</taxon>
        <taxon>campanulids</taxon>
        <taxon>Aquifoliales</taxon>
        <taxon>Aquifoliaceae</taxon>
        <taxon>Ilex</taxon>
    </lineage>
</organism>
<accession>A0ABC8RCH4</accession>
<sequence length="364" mass="41472">MAFTGEFSRDWAWLPEGLLHSILEKLVALPDYVRFSVVCKSWLSVAVLRRRLNTTIHNQIPLLILPPRNTGSSDQRNSLYSVTDKREYNFKIAISDKKRIAGSSHGWLFAVEEHKDLVLINPFTRGTIRLPPIVPLPKIGFEKVDFRTLVEYKVVKASLTADPILFPNDYAVVAIYGSSRKLAYIKSGDKSWRFLNIRHQFFYDFLSYRGLIYVVDRSSMVVSIDISDSNLSSSSSVVKVVVPRKSDRPKATYIVESSAGDLMLIHRYIVRSGYGEKRTSTFRIFKLQFSSSGEAERVELESLGGDTLFLSDNHSMAVFASNFPGCRPNSIYFLDPSFMIGQYAAFMSNDLWIFSFDDYSLKRL</sequence>
<dbReference type="Pfam" id="PF03478">
    <property type="entry name" value="Beta-prop_KIB1-4"/>
    <property type="match status" value="1"/>
</dbReference>
<dbReference type="InterPro" id="IPR050942">
    <property type="entry name" value="F-box_BR-signaling"/>
</dbReference>
<dbReference type="InterPro" id="IPR005174">
    <property type="entry name" value="KIB1-4_b-propeller"/>
</dbReference>
<name>A0ABC8RCH4_9AQUA</name>
<protein>
    <recommendedName>
        <fullName evidence="5">F-box domain-containing protein</fullName>
    </recommendedName>
</protein>
<gene>
    <name evidence="3" type="ORF">ILEXP_LOCUS10158</name>
</gene>
<reference evidence="3 4" key="1">
    <citation type="submission" date="2024-02" db="EMBL/GenBank/DDBJ databases">
        <authorList>
            <person name="Vignale AGUSTIN F."/>
            <person name="Sosa J E."/>
            <person name="Modenutti C."/>
        </authorList>
    </citation>
    <scope>NUCLEOTIDE SEQUENCE [LARGE SCALE GENOMIC DNA]</scope>
</reference>
<comment type="caution">
    <text evidence="3">The sequence shown here is derived from an EMBL/GenBank/DDBJ whole genome shotgun (WGS) entry which is preliminary data.</text>
</comment>
<evidence type="ECO:0000313" key="3">
    <source>
        <dbReference type="EMBL" id="CAK9142477.1"/>
    </source>
</evidence>
<dbReference type="PANTHER" id="PTHR44259:SF93">
    <property type="entry name" value="PROTEIN, PUTATIVE (DUF295)-RELATED"/>
    <property type="match status" value="1"/>
</dbReference>
<feature type="domain" description="KIB1-4 beta-propeller" evidence="2">
    <location>
        <begin position="79"/>
        <end position="343"/>
    </location>
</feature>
<dbReference type="EMBL" id="CAUOFW020001225">
    <property type="protein sequence ID" value="CAK9142477.1"/>
    <property type="molecule type" value="Genomic_DNA"/>
</dbReference>
<dbReference type="Gene3D" id="1.20.1280.50">
    <property type="match status" value="1"/>
</dbReference>
<dbReference type="InterPro" id="IPR036047">
    <property type="entry name" value="F-box-like_dom_sf"/>
</dbReference>